<sequence>MASIRNICSKNKVLYESDGEFRNWTNLVAAIAFVPVKEVSEVFEILRERTGAQSFSDYFEDVYVGRIEKGTERKKPRYAMEKWSVHQLVRENEPRTNNAVMDEHIFADQRVSSYWSGGNTLRRNNAHLQLSERLRKIVQKKKIEAEQLAVKRPKSVIIQSDCQVITEIRTGRMLIFEPFDQDIQDELCINL</sequence>
<accession>A0A915EDX6</accession>
<proteinExistence type="predicted"/>
<keyword evidence="1" id="KW-1185">Reference proteome</keyword>
<evidence type="ECO:0000313" key="1">
    <source>
        <dbReference type="Proteomes" id="UP000887574"/>
    </source>
</evidence>
<name>A0A915EDX6_9BILA</name>
<dbReference type="Proteomes" id="UP000887574">
    <property type="component" value="Unplaced"/>
</dbReference>
<dbReference type="WBParaSite" id="jg4284">
    <property type="protein sequence ID" value="jg4284"/>
    <property type="gene ID" value="jg4284"/>
</dbReference>
<evidence type="ECO:0000313" key="2">
    <source>
        <dbReference type="WBParaSite" id="jg4284"/>
    </source>
</evidence>
<dbReference type="AlphaFoldDB" id="A0A915EDX6"/>
<organism evidence="1 2">
    <name type="scientific">Ditylenchus dipsaci</name>
    <dbReference type="NCBI Taxonomy" id="166011"/>
    <lineage>
        <taxon>Eukaryota</taxon>
        <taxon>Metazoa</taxon>
        <taxon>Ecdysozoa</taxon>
        <taxon>Nematoda</taxon>
        <taxon>Chromadorea</taxon>
        <taxon>Rhabditida</taxon>
        <taxon>Tylenchina</taxon>
        <taxon>Tylenchomorpha</taxon>
        <taxon>Sphaerularioidea</taxon>
        <taxon>Anguinidae</taxon>
        <taxon>Anguininae</taxon>
        <taxon>Ditylenchus</taxon>
    </lineage>
</organism>
<reference evidence="2" key="1">
    <citation type="submission" date="2022-11" db="UniProtKB">
        <authorList>
            <consortium name="WormBaseParasite"/>
        </authorList>
    </citation>
    <scope>IDENTIFICATION</scope>
</reference>
<protein>
    <submittedName>
        <fullName evidence="2">Uncharacterized protein</fullName>
    </submittedName>
</protein>